<keyword evidence="16" id="KW-1185">Reference proteome</keyword>
<evidence type="ECO:0000256" key="10">
    <source>
        <dbReference type="PIRSR" id="PIRSR619791-2"/>
    </source>
</evidence>
<dbReference type="FunFam" id="1.10.640.10:FF:000007">
    <property type="entry name" value="Peroxidase mlt-7"/>
    <property type="match status" value="1"/>
</dbReference>
<feature type="disulfide bond" evidence="11">
    <location>
        <begin position="22"/>
        <end position="56"/>
    </location>
</feature>
<evidence type="ECO:0000256" key="11">
    <source>
        <dbReference type="PROSITE-ProRule" id="PRU01005"/>
    </source>
</evidence>
<evidence type="ECO:0000256" key="12">
    <source>
        <dbReference type="SAM" id="MobiDB-lite"/>
    </source>
</evidence>
<evidence type="ECO:0000256" key="4">
    <source>
        <dbReference type="ARBA" id="ARBA00022617"/>
    </source>
</evidence>
<evidence type="ECO:0000256" key="7">
    <source>
        <dbReference type="ARBA" id="ARBA00023002"/>
    </source>
</evidence>
<feature type="chain" id="PRO_5035852175" description="peroxidase" evidence="13">
    <location>
        <begin position="21"/>
        <end position="649"/>
    </location>
</feature>
<evidence type="ECO:0000256" key="6">
    <source>
        <dbReference type="ARBA" id="ARBA00022729"/>
    </source>
</evidence>
<dbReference type="GO" id="GO:0006979">
    <property type="term" value="P:response to oxidative stress"/>
    <property type="evidence" value="ECO:0007669"/>
    <property type="project" value="InterPro"/>
</dbReference>
<dbReference type="GO" id="GO:0020037">
    <property type="term" value="F:heme binding"/>
    <property type="evidence" value="ECO:0007669"/>
    <property type="project" value="InterPro"/>
</dbReference>
<keyword evidence="8 10" id="KW-0408">Iron</keyword>
<organism evidence="15 16">
    <name type="scientific">Caenorhabditis auriculariae</name>
    <dbReference type="NCBI Taxonomy" id="2777116"/>
    <lineage>
        <taxon>Eukaryota</taxon>
        <taxon>Metazoa</taxon>
        <taxon>Ecdysozoa</taxon>
        <taxon>Nematoda</taxon>
        <taxon>Chromadorea</taxon>
        <taxon>Rhabditida</taxon>
        <taxon>Rhabditina</taxon>
        <taxon>Rhabditomorpha</taxon>
        <taxon>Rhabditoidea</taxon>
        <taxon>Rhabditidae</taxon>
        <taxon>Peloderinae</taxon>
        <taxon>Caenorhabditis</taxon>
    </lineage>
</organism>
<evidence type="ECO:0000256" key="2">
    <source>
        <dbReference type="ARBA" id="ARBA00012313"/>
    </source>
</evidence>
<dbReference type="PROSITE" id="PS51670">
    <property type="entry name" value="SHKT"/>
    <property type="match status" value="1"/>
</dbReference>
<dbReference type="InterPro" id="IPR010255">
    <property type="entry name" value="Haem_peroxidase_sf"/>
</dbReference>
<feature type="signal peptide" evidence="13">
    <location>
        <begin position="1"/>
        <end position="20"/>
    </location>
</feature>
<protein>
    <recommendedName>
        <fullName evidence="2">peroxidase</fullName>
        <ecNumber evidence="2">1.11.1.7</ecNumber>
    </recommendedName>
</protein>
<keyword evidence="9 11" id="KW-1015">Disulfide bond</keyword>
<dbReference type="AlphaFoldDB" id="A0A8S1HVP2"/>
<feature type="binding site" description="axial binding residue" evidence="10">
    <location>
        <position position="424"/>
    </location>
    <ligand>
        <name>heme b</name>
        <dbReference type="ChEBI" id="CHEBI:60344"/>
    </ligand>
    <ligandPart>
        <name>Fe</name>
        <dbReference type="ChEBI" id="CHEBI:18248"/>
    </ligandPart>
</feature>
<dbReference type="SMART" id="SM00254">
    <property type="entry name" value="ShKT"/>
    <property type="match status" value="1"/>
</dbReference>
<dbReference type="InterPro" id="IPR003582">
    <property type="entry name" value="ShKT_dom"/>
</dbReference>
<dbReference type="GO" id="GO:0140825">
    <property type="term" value="F:lactoperoxidase activity"/>
    <property type="evidence" value="ECO:0007669"/>
    <property type="project" value="UniProtKB-EC"/>
</dbReference>
<accession>A0A8S1HVP2</accession>
<dbReference type="PANTHER" id="PTHR11475:SF22">
    <property type="entry name" value="PEROXIDASE SKPO-1"/>
    <property type="match status" value="1"/>
</dbReference>
<feature type="region of interest" description="Disordered" evidence="12">
    <location>
        <begin position="65"/>
        <end position="93"/>
    </location>
</feature>
<dbReference type="GO" id="GO:0046872">
    <property type="term" value="F:metal ion binding"/>
    <property type="evidence" value="ECO:0007669"/>
    <property type="project" value="UniProtKB-KW"/>
</dbReference>
<dbReference type="SUPFAM" id="SSF48113">
    <property type="entry name" value="Heme-dependent peroxidases"/>
    <property type="match status" value="1"/>
</dbReference>
<keyword evidence="3" id="KW-0575">Peroxidase</keyword>
<keyword evidence="4 10" id="KW-0349">Heme</keyword>
<evidence type="ECO:0000256" key="8">
    <source>
        <dbReference type="ARBA" id="ARBA00023004"/>
    </source>
</evidence>
<keyword evidence="7" id="KW-0560">Oxidoreductase</keyword>
<feature type="compositionally biased region" description="Low complexity" evidence="12">
    <location>
        <begin position="73"/>
        <end position="89"/>
    </location>
</feature>
<comment type="caution">
    <text evidence="15">The sequence shown here is derived from an EMBL/GenBank/DDBJ whole genome shotgun (WGS) entry which is preliminary data.</text>
</comment>
<keyword evidence="5 10" id="KW-0479">Metal-binding</keyword>
<proteinExistence type="predicted"/>
<dbReference type="PANTHER" id="PTHR11475">
    <property type="entry name" value="OXIDASE/PEROXIDASE"/>
    <property type="match status" value="1"/>
</dbReference>
<dbReference type="InterPro" id="IPR019791">
    <property type="entry name" value="Haem_peroxidase_animal"/>
</dbReference>
<feature type="domain" description="ShKT" evidence="14">
    <location>
        <begin position="22"/>
        <end position="56"/>
    </location>
</feature>
<comment type="caution">
    <text evidence="11">Lacks conserved residue(s) required for the propagation of feature annotation.</text>
</comment>
<evidence type="ECO:0000256" key="1">
    <source>
        <dbReference type="ARBA" id="ARBA00000189"/>
    </source>
</evidence>
<dbReference type="Proteomes" id="UP000835052">
    <property type="component" value="Unassembled WGS sequence"/>
</dbReference>
<sequence length="649" mass="73028">MRELLRALVFLALATSYASAQCVDQDPKCPFWASRRECEINPRWMRFNCMVSCGTCNQFMRPAPPPLPAPFRTQPQLQQPPQTQIQPTLRSFDDPVPVPVRPSTIPEGCNSVMSIEVETRQVFALSQVQARSQQRGCAEQQVAGDCSINMYQLGEPLSLHFLDFLPSAYDDGFNAVVSSISRRRPNPREISHFLITSGVSLPTHANSMLMAFGQFLSHDITSNQVVGSCSCNRGGPLCASIVDNKQGRCFPFIRAMPVCGTGVHGRAREQLNENTAFIDASMIYGSEAITSRSLRFGAMLRTNIVNGRAFPPVRRQGRDTVFSAGDNRSNLFVGLAALHASFLRLHNNIAARLQNMNRHWNQDRIFQESRKIVGSVVQSITYQEFLPTMIGPFFQRLVTPYDGYKPNVNPSIINEFASGAYRLHGLIQEKYPFVNANFQPVGEYRLLDSISNFESILSNIDNVYRGLISTSSRSPQRMTTTVTENIFNGDMATTNIQRGRDHGLRSYNDYRRLCRLPVITNFENWPEVTKQVVRQRVQQLYRTPDDLDLYVGGIIEEPLPGSMVGPTFACIIAEQFVRLRDGDRFYFENPATFTSAQSAALRRTSLAWVLCDTGDDMSRIVRKAFEIDMGQRAIPCPSIPQLDLSPWKE</sequence>
<evidence type="ECO:0000256" key="9">
    <source>
        <dbReference type="ARBA" id="ARBA00023157"/>
    </source>
</evidence>
<evidence type="ECO:0000256" key="5">
    <source>
        <dbReference type="ARBA" id="ARBA00022723"/>
    </source>
</evidence>
<keyword evidence="6 13" id="KW-0732">Signal</keyword>
<dbReference type="GO" id="GO:0005615">
    <property type="term" value="C:extracellular space"/>
    <property type="evidence" value="ECO:0007669"/>
    <property type="project" value="TreeGrafter"/>
</dbReference>
<dbReference type="EMBL" id="CAJGYM010000152">
    <property type="protein sequence ID" value="CAD6199066.1"/>
    <property type="molecule type" value="Genomic_DNA"/>
</dbReference>
<gene>
    <name evidence="15" type="ORF">CAUJ_LOCUS14971</name>
</gene>
<reference evidence="15" key="1">
    <citation type="submission" date="2020-10" db="EMBL/GenBank/DDBJ databases">
        <authorList>
            <person name="Kikuchi T."/>
        </authorList>
    </citation>
    <scope>NUCLEOTIDE SEQUENCE</scope>
    <source>
        <strain evidence="15">NKZ352</strain>
    </source>
</reference>
<evidence type="ECO:0000313" key="15">
    <source>
        <dbReference type="EMBL" id="CAD6199066.1"/>
    </source>
</evidence>
<dbReference type="OrthoDB" id="823504at2759"/>
<dbReference type="Pfam" id="PF01549">
    <property type="entry name" value="ShK"/>
    <property type="match status" value="1"/>
</dbReference>
<evidence type="ECO:0000313" key="16">
    <source>
        <dbReference type="Proteomes" id="UP000835052"/>
    </source>
</evidence>
<dbReference type="CDD" id="cd09823">
    <property type="entry name" value="peroxinectin_like"/>
    <property type="match status" value="1"/>
</dbReference>
<dbReference type="EC" id="1.11.1.7" evidence="2"/>
<dbReference type="PROSITE" id="PS50292">
    <property type="entry name" value="PEROXIDASE_3"/>
    <property type="match status" value="1"/>
</dbReference>
<name>A0A8S1HVP2_9PELO</name>
<evidence type="ECO:0000256" key="13">
    <source>
        <dbReference type="SAM" id="SignalP"/>
    </source>
</evidence>
<dbReference type="Pfam" id="PF03098">
    <property type="entry name" value="An_peroxidase"/>
    <property type="match status" value="1"/>
</dbReference>
<evidence type="ECO:0000259" key="14">
    <source>
        <dbReference type="PROSITE" id="PS51670"/>
    </source>
</evidence>
<dbReference type="Gene3D" id="1.10.640.10">
    <property type="entry name" value="Haem peroxidase domain superfamily, animal type"/>
    <property type="match status" value="1"/>
</dbReference>
<comment type="catalytic activity">
    <reaction evidence="1">
        <text>2 a phenolic donor + H2O2 = 2 a phenolic radical donor + 2 H2O</text>
        <dbReference type="Rhea" id="RHEA:56136"/>
        <dbReference type="ChEBI" id="CHEBI:15377"/>
        <dbReference type="ChEBI" id="CHEBI:16240"/>
        <dbReference type="ChEBI" id="CHEBI:139520"/>
        <dbReference type="ChEBI" id="CHEBI:139521"/>
        <dbReference type="EC" id="1.11.1.7"/>
    </reaction>
</comment>
<evidence type="ECO:0000256" key="3">
    <source>
        <dbReference type="ARBA" id="ARBA00022559"/>
    </source>
</evidence>
<dbReference type="InterPro" id="IPR037120">
    <property type="entry name" value="Haem_peroxidase_sf_animal"/>
</dbReference>
<dbReference type="PRINTS" id="PR00457">
    <property type="entry name" value="ANPEROXIDASE"/>
</dbReference>